<sequence length="669" mass="73068">MVDGSSNYEMPKMVQSILKRTVLNAEHQNNLSAILLKAHECLEEAGERLGATSHLMMSYVGNIGAAVMSAGHLMKLTDSNELDEEQYDRIRSAGGTVDENNVINGVTSNCRQLGFYSLHPVVTPKPINKTIPLNQEIDYVVIASWAVWEFLSGGQIASILESSINPQVAAKMIQDALQACDYNGNACVVVIRLLKPELTFRSSATPQPAAFTPMAVPPMRVEKARDQETTLQKIEQRLEKISEVIAKMEDDTTTGQGADPHSVGRRLYDRITAEEKVSKIYGSGVSMEGEPSYEARSCLGIVDGKMTQSAGHSWNRDGGRMVPKDPDASTRHTQLVDELKWRVAAKDEFKPSSSFFSSARAGNAATYTEERQQAVNAKLSEVLDLPQPHVAVSLPDDAAGARGISVHENTSFGGNSQRDTMVQELKPDSAFSSKHTSLSTRAESACGGPHRGAYSTALSQESLMVDQLMLKTLRGSDSFKKGISTSSSHARMAEVADLSVPERTNKASEDKPPPYSQDIYGKLRATPISLPSDSTLLKGGFPTPPHSDSTCSFDLPSGSSGVYSIQQATRERLVPLCRSFDYYSHTRVRPIDDMEELDVPSRTTTPFFEYASLHRRKMSVIEEGPEALQRSSSEERAPSSSPPPLPDSDASRETLTSAEHRRTVSESFS</sequence>
<reference evidence="4 5" key="1">
    <citation type="submission" date="2018-11" db="EMBL/GenBank/DDBJ databases">
        <authorList>
            <consortium name="Pathogen Informatics"/>
        </authorList>
    </citation>
    <scope>NUCLEOTIDE SEQUENCE [LARGE SCALE GENOMIC DNA]</scope>
</reference>
<dbReference type="Pfam" id="PF00481">
    <property type="entry name" value="PP2C"/>
    <property type="match status" value="1"/>
</dbReference>
<feature type="domain" description="PPM-type phosphatase" evidence="3">
    <location>
        <begin position="1"/>
        <end position="193"/>
    </location>
</feature>
<evidence type="ECO:0000313" key="5">
    <source>
        <dbReference type="Proteomes" id="UP000050761"/>
    </source>
</evidence>
<feature type="region of interest" description="Disordered" evidence="2">
    <location>
        <begin position="622"/>
        <end position="669"/>
    </location>
</feature>
<dbReference type="Proteomes" id="UP000050761">
    <property type="component" value="Unassembled WGS sequence"/>
</dbReference>
<gene>
    <name evidence="4" type="ORF">HPBE_LOCUS10820</name>
</gene>
<proteinExistence type="predicted"/>
<dbReference type="SUPFAM" id="SSF81606">
    <property type="entry name" value="PP2C-like"/>
    <property type="match status" value="1"/>
</dbReference>
<keyword evidence="1" id="KW-0175">Coiled coil</keyword>
<feature type="coiled-coil region" evidence="1">
    <location>
        <begin position="224"/>
        <end position="251"/>
    </location>
</feature>
<dbReference type="WBParaSite" id="HPBE_0001081901-mRNA-1">
    <property type="protein sequence ID" value="HPBE_0001081901-mRNA-1"/>
    <property type="gene ID" value="HPBE_0001081901"/>
</dbReference>
<dbReference type="PROSITE" id="PS51746">
    <property type="entry name" value="PPM_2"/>
    <property type="match status" value="1"/>
</dbReference>
<evidence type="ECO:0000259" key="3">
    <source>
        <dbReference type="PROSITE" id="PS51746"/>
    </source>
</evidence>
<evidence type="ECO:0000313" key="4">
    <source>
        <dbReference type="EMBL" id="VDO86453.1"/>
    </source>
</evidence>
<protein>
    <submittedName>
        <fullName evidence="6">PPM-type phosphatase domain-containing protein</fullName>
    </submittedName>
</protein>
<dbReference type="AlphaFoldDB" id="A0A3P8A6G2"/>
<feature type="region of interest" description="Disordered" evidence="2">
    <location>
        <begin position="309"/>
        <end position="331"/>
    </location>
</feature>
<dbReference type="EMBL" id="UZAH01026892">
    <property type="protein sequence ID" value="VDO86453.1"/>
    <property type="molecule type" value="Genomic_DNA"/>
</dbReference>
<dbReference type="Gene3D" id="3.60.40.10">
    <property type="entry name" value="PPM-type phosphatase domain"/>
    <property type="match status" value="1"/>
</dbReference>
<name>A0A3P8A6G2_HELPZ</name>
<feature type="region of interest" description="Disordered" evidence="2">
    <location>
        <begin position="481"/>
        <end position="516"/>
    </location>
</feature>
<feature type="compositionally biased region" description="Basic and acidic residues" evidence="2">
    <location>
        <begin position="503"/>
        <end position="512"/>
    </location>
</feature>
<dbReference type="InterPro" id="IPR036457">
    <property type="entry name" value="PPM-type-like_dom_sf"/>
</dbReference>
<feature type="region of interest" description="Disordered" evidence="2">
    <location>
        <begin position="430"/>
        <end position="449"/>
    </location>
</feature>
<feature type="compositionally biased region" description="Polar residues" evidence="2">
    <location>
        <begin position="430"/>
        <end position="442"/>
    </location>
</feature>
<accession>A0A3P8A6G2</accession>
<dbReference type="OrthoDB" id="1394818at2759"/>
<reference evidence="6" key="2">
    <citation type="submission" date="2019-09" db="UniProtKB">
        <authorList>
            <consortium name="WormBaseParasite"/>
        </authorList>
    </citation>
    <scope>IDENTIFICATION</scope>
</reference>
<dbReference type="InterPro" id="IPR001932">
    <property type="entry name" value="PPM-type_phosphatase-like_dom"/>
</dbReference>
<evidence type="ECO:0000256" key="1">
    <source>
        <dbReference type="SAM" id="Coils"/>
    </source>
</evidence>
<organism evidence="4">
    <name type="scientific">Heligmosomoides polygyrus</name>
    <name type="common">Parasitic roundworm</name>
    <dbReference type="NCBI Taxonomy" id="6339"/>
    <lineage>
        <taxon>Eukaryota</taxon>
        <taxon>Metazoa</taxon>
        <taxon>Ecdysozoa</taxon>
        <taxon>Nematoda</taxon>
        <taxon>Chromadorea</taxon>
        <taxon>Rhabditida</taxon>
        <taxon>Rhabditina</taxon>
        <taxon>Rhabditomorpha</taxon>
        <taxon>Strongyloidea</taxon>
        <taxon>Heligmosomidae</taxon>
        <taxon>Heligmosomoides</taxon>
    </lineage>
</organism>
<feature type="compositionally biased region" description="Basic and acidic residues" evidence="2">
    <location>
        <begin position="314"/>
        <end position="331"/>
    </location>
</feature>
<evidence type="ECO:0000313" key="6">
    <source>
        <dbReference type="WBParaSite" id="HPBE_0001081901-mRNA-1"/>
    </source>
</evidence>
<feature type="compositionally biased region" description="Basic and acidic residues" evidence="2">
    <location>
        <begin position="658"/>
        <end position="669"/>
    </location>
</feature>
<keyword evidence="5" id="KW-1185">Reference proteome</keyword>
<evidence type="ECO:0000256" key="2">
    <source>
        <dbReference type="SAM" id="MobiDB-lite"/>
    </source>
</evidence>